<name>A0ABT2ZDJ2_9RHOB</name>
<sequence>MASGKGTGPDHLTHLAQLTGNPQSFHIFHALRVIEAAHPASPRLGESRRPSQDRVRLGQEAELAFPPSTIAAFEPPTDANPGSLTNRFFGFFGPNGPLPLHMTEYARDRQRNHRDPTFVAFANMLTHRFMGLLYRAWTSAQPAPSFDRPANDPVQRKIAAISGHVGKGLAERDAMPDLAKRYFAGHLAVGAKNAEGLVAVLSAFFRVPVHLRQFVGSWLELEPDDRWQLGGRAGLGRATSIGQKVWSRSAKFRVMIGPLTLADYQRLLPGSDSLARVEAIVRNYIGDTLDWDVNLILKSEEVPRARLGADTQLGQTSWIGRRLEKGDAGDLCVVPRSRLG</sequence>
<keyword evidence="2" id="KW-1185">Reference proteome</keyword>
<protein>
    <submittedName>
        <fullName evidence="1">Type VI secretion system baseplate subunit TssG</fullName>
    </submittedName>
</protein>
<comment type="caution">
    <text evidence="1">The sequence shown here is derived from an EMBL/GenBank/DDBJ whole genome shotgun (WGS) entry which is preliminary data.</text>
</comment>
<accession>A0ABT2ZDJ2</accession>
<dbReference type="EMBL" id="JAOWKY010000002">
    <property type="protein sequence ID" value="MCV2869199.1"/>
    <property type="molecule type" value="Genomic_DNA"/>
</dbReference>
<organism evidence="1 2">
    <name type="scientific">Albidovulum marisflavi</name>
    <dbReference type="NCBI Taxonomy" id="2984159"/>
    <lineage>
        <taxon>Bacteria</taxon>
        <taxon>Pseudomonadati</taxon>
        <taxon>Pseudomonadota</taxon>
        <taxon>Alphaproteobacteria</taxon>
        <taxon>Rhodobacterales</taxon>
        <taxon>Paracoccaceae</taxon>
        <taxon>Albidovulum</taxon>
    </lineage>
</organism>
<dbReference type="Proteomes" id="UP001652542">
    <property type="component" value="Unassembled WGS sequence"/>
</dbReference>
<reference evidence="1 2" key="1">
    <citation type="submission" date="2022-10" db="EMBL/GenBank/DDBJ databases">
        <title>Defluviimonas sp. nov., isolated from ocean surface water.</title>
        <authorList>
            <person name="He W."/>
            <person name="Wang L."/>
            <person name="Zhang D.-F."/>
        </authorList>
    </citation>
    <scope>NUCLEOTIDE SEQUENCE [LARGE SCALE GENOMIC DNA]</scope>
    <source>
        <strain evidence="1 2">WL0002</strain>
    </source>
</reference>
<dbReference type="Pfam" id="PF06996">
    <property type="entry name" value="T6SS_TssG"/>
    <property type="match status" value="1"/>
</dbReference>
<evidence type="ECO:0000313" key="1">
    <source>
        <dbReference type="EMBL" id="MCV2869199.1"/>
    </source>
</evidence>
<dbReference type="NCBIfam" id="TIGR03347">
    <property type="entry name" value="VI_chp_1"/>
    <property type="match status" value="1"/>
</dbReference>
<dbReference type="PANTHER" id="PTHR35564">
    <property type="match status" value="1"/>
</dbReference>
<dbReference type="RefSeq" id="WP_263734849.1">
    <property type="nucleotide sequence ID" value="NZ_JAOWKY010000002.1"/>
</dbReference>
<gene>
    <name evidence="1" type="primary">tssG</name>
    <name evidence="1" type="ORF">OEW28_11230</name>
</gene>
<dbReference type="InterPro" id="IPR010732">
    <property type="entry name" value="T6SS_TssG-like"/>
</dbReference>
<evidence type="ECO:0000313" key="2">
    <source>
        <dbReference type="Proteomes" id="UP001652542"/>
    </source>
</evidence>
<dbReference type="PANTHER" id="PTHR35564:SF4">
    <property type="entry name" value="CYTOPLASMIC PROTEIN"/>
    <property type="match status" value="1"/>
</dbReference>
<proteinExistence type="predicted"/>